<dbReference type="EMBL" id="CAOF01000016">
    <property type="protein sequence ID" value="CCO44453.1"/>
    <property type="molecule type" value="Genomic_DNA"/>
</dbReference>
<name>A0AAV2VIC3_9VIBR</name>
<sequence length="29" mass="3214">MLLAAKTIGHSVSLIIDETTYQVTAMYEN</sequence>
<reference evidence="1 2" key="1">
    <citation type="journal article" date="2013" name="ISME J.">
        <title>Comparative genomics of pathogenic lineages of Vibrio nigripulchritudo identifies virulence-associated traits.</title>
        <authorList>
            <person name="Goudenege D."/>
            <person name="Labreuche Y."/>
            <person name="Krin E."/>
            <person name="Ansquer D."/>
            <person name="Mangenot S."/>
            <person name="Calteau A."/>
            <person name="Medigue C."/>
            <person name="Mazel D."/>
            <person name="Polz M.F."/>
            <person name="Le Roux F."/>
        </authorList>
    </citation>
    <scope>NUCLEOTIDE SEQUENCE [LARGE SCALE GENOMIC DNA]</scope>
    <source>
        <strain evidence="1 2">SOn1</strain>
    </source>
</reference>
<accession>A0AAV2VIC3</accession>
<proteinExistence type="predicted"/>
<gene>
    <name evidence="1" type="ORF">VIBNISOn1_1120002</name>
</gene>
<evidence type="ECO:0000313" key="2">
    <source>
        <dbReference type="Proteomes" id="UP000018211"/>
    </source>
</evidence>
<comment type="caution">
    <text evidence="1">The sequence shown here is derived from an EMBL/GenBank/DDBJ whole genome shotgun (WGS) entry which is preliminary data.</text>
</comment>
<evidence type="ECO:0008006" key="3">
    <source>
        <dbReference type="Google" id="ProtNLM"/>
    </source>
</evidence>
<protein>
    <recommendedName>
        <fullName evidence="3">Transposase</fullName>
    </recommendedName>
</protein>
<dbReference type="AlphaFoldDB" id="A0AAV2VIC3"/>
<dbReference type="Proteomes" id="UP000018211">
    <property type="component" value="Unassembled WGS sequence"/>
</dbReference>
<organism evidence="1 2">
    <name type="scientific">Vibrio nigripulchritudo SOn1</name>
    <dbReference type="NCBI Taxonomy" id="1238450"/>
    <lineage>
        <taxon>Bacteria</taxon>
        <taxon>Pseudomonadati</taxon>
        <taxon>Pseudomonadota</taxon>
        <taxon>Gammaproteobacteria</taxon>
        <taxon>Vibrionales</taxon>
        <taxon>Vibrionaceae</taxon>
        <taxon>Vibrio</taxon>
    </lineage>
</organism>
<evidence type="ECO:0000313" key="1">
    <source>
        <dbReference type="EMBL" id="CCO44453.1"/>
    </source>
</evidence>